<accession>A0ABY1HHQ3</accession>
<keyword evidence="1" id="KW-1133">Transmembrane helix</keyword>
<keyword evidence="1" id="KW-0812">Transmembrane</keyword>
<evidence type="ECO:0008006" key="4">
    <source>
        <dbReference type="Google" id="ProtNLM"/>
    </source>
</evidence>
<proteinExistence type="predicted"/>
<dbReference type="InterPro" id="IPR031982">
    <property type="entry name" value="PilE-like"/>
</dbReference>
<organism evidence="2 3">
    <name type="scientific">Moritella viscosa</name>
    <dbReference type="NCBI Taxonomy" id="80854"/>
    <lineage>
        <taxon>Bacteria</taxon>
        <taxon>Pseudomonadati</taxon>
        <taxon>Pseudomonadota</taxon>
        <taxon>Gammaproteobacteria</taxon>
        <taxon>Alteromonadales</taxon>
        <taxon>Moritellaceae</taxon>
        <taxon>Moritella</taxon>
    </lineage>
</organism>
<feature type="transmembrane region" description="Helical" evidence="1">
    <location>
        <begin position="20"/>
        <end position="38"/>
    </location>
</feature>
<evidence type="ECO:0000313" key="3">
    <source>
        <dbReference type="Proteomes" id="UP000182660"/>
    </source>
</evidence>
<protein>
    <recommendedName>
        <fullName evidence="4">Prepilin-type N-terminal cleavage/methylation domain-containing protein</fullName>
    </recommendedName>
</protein>
<dbReference type="EMBL" id="FPLJ01000065">
    <property type="protein sequence ID" value="SGY95430.1"/>
    <property type="molecule type" value="Genomic_DNA"/>
</dbReference>
<dbReference type="Pfam" id="PF07963">
    <property type="entry name" value="N_methyl"/>
    <property type="match status" value="1"/>
</dbReference>
<name>A0ABY1HHQ3_9GAMM</name>
<dbReference type="SUPFAM" id="SSF54523">
    <property type="entry name" value="Pili subunits"/>
    <property type="match status" value="1"/>
</dbReference>
<dbReference type="GeneID" id="61296825"/>
<keyword evidence="1" id="KW-0472">Membrane</keyword>
<evidence type="ECO:0000313" key="2">
    <source>
        <dbReference type="EMBL" id="SGY95430.1"/>
    </source>
</evidence>
<dbReference type="InterPro" id="IPR045584">
    <property type="entry name" value="Pilin-like"/>
</dbReference>
<dbReference type="Proteomes" id="UP000182660">
    <property type="component" value="Unassembled WGS sequence"/>
</dbReference>
<evidence type="ECO:0000256" key="1">
    <source>
        <dbReference type="SAM" id="Phobius"/>
    </source>
</evidence>
<dbReference type="Gene3D" id="3.30.700.10">
    <property type="entry name" value="Glycoprotein, Type 4 Pilin"/>
    <property type="match status" value="1"/>
</dbReference>
<dbReference type="NCBIfam" id="TIGR02532">
    <property type="entry name" value="IV_pilin_GFxxxE"/>
    <property type="match status" value="1"/>
</dbReference>
<reference evidence="2 3" key="1">
    <citation type="submission" date="2016-11" db="EMBL/GenBank/DDBJ databases">
        <authorList>
            <person name="Klemetsen T."/>
        </authorList>
    </citation>
    <scope>NUCLEOTIDE SEQUENCE [LARGE SCALE GENOMIC DNA]</scope>
    <source>
        <strain evidence="2">MT 2528</strain>
    </source>
</reference>
<dbReference type="Pfam" id="PF16732">
    <property type="entry name" value="ComP_DUS"/>
    <property type="match status" value="1"/>
</dbReference>
<keyword evidence="3" id="KW-1185">Reference proteome</keyword>
<gene>
    <name evidence="2" type="ORF">MT2528_2989</name>
</gene>
<dbReference type="InterPro" id="IPR012902">
    <property type="entry name" value="N_methyl_site"/>
</dbReference>
<dbReference type="RefSeq" id="WP_280173726.1">
    <property type="nucleotide sequence ID" value="NZ_CAWQZC010000031.1"/>
</dbReference>
<comment type="caution">
    <text evidence="2">The sequence shown here is derived from an EMBL/GenBank/DDBJ whole genome shotgun (WGS) entry which is preliminary data.</text>
</comment>
<sequence length="131" mass="15025">MAENSMYKWSISPGFTLIELLITMAIVAILAGIGLPNYQHYTLKTHRDQAKMTLTTISLLETDNYSRHHEYIELHNLAIDLSSETYQYSIKITANNQYQVIATAIGNQRSDSHCRKLSLDHNLTRLPKVCW</sequence>